<keyword evidence="2" id="KW-1185">Reference proteome</keyword>
<dbReference type="Proteomes" id="UP000285569">
    <property type="component" value="Unassembled WGS sequence"/>
</dbReference>
<evidence type="ECO:0000313" key="2">
    <source>
        <dbReference type="Proteomes" id="UP000285569"/>
    </source>
</evidence>
<evidence type="ECO:0000313" key="1">
    <source>
        <dbReference type="EMBL" id="RHX77494.1"/>
    </source>
</evidence>
<organism evidence="1 2">
    <name type="scientific">Leptospira yasudae</name>
    <dbReference type="NCBI Taxonomy" id="2202201"/>
    <lineage>
        <taxon>Bacteria</taxon>
        <taxon>Pseudomonadati</taxon>
        <taxon>Spirochaetota</taxon>
        <taxon>Spirochaetia</taxon>
        <taxon>Leptospirales</taxon>
        <taxon>Leptospiraceae</taxon>
        <taxon>Leptospira</taxon>
    </lineage>
</organism>
<dbReference type="EMBL" id="QHCR01000015">
    <property type="protein sequence ID" value="RHX77494.1"/>
    <property type="molecule type" value="Genomic_DNA"/>
</dbReference>
<proteinExistence type="predicted"/>
<evidence type="ECO:0008006" key="3">
    <source>
        <dbReference type="Google" id="ProtNLM"/>
    </source>
</evidence>
<sequence>MAKFSGISQEEAIERLRPISDSLWEVFDLADQKYYEQFLLTGTATSSSKRSVASNLNDLLWAEMKVKFSGRELENIFLREENGAKFLQFEDLIIRIKKIDKKGRAGNVVSNHSDQFFCELFDLSLFNDENLSGVSGKNLTLGYIPNDARTEFDYFYLVHPKNRNGVHWIHKMERNSAKGSITNIADKFENSEVNVERTLNLKIKNAEKKKKIRKKSS</sequence>
<accession>A0ABX9LXA6</accession>
<dbReference type="RefSeq" id="WP_118957991.1">
    <property type="nucleotide sequence ID" value="NZ_QHCR01000015.1"/>
</dbReference>
<comment type="caution">
    <text evidence="1">The sequence shown here is derived from an EMBL/GenBank/DDBJ whole genome shotgun (WGS) entry which is preliminary data.</text>
</comment>
<reference evidence="1 2" key="2">
    <citation type="journal article" date="2020" name="Int. J. Syst. Evol. Microbiol.">
        <title>Leptospira yasudae sp. nov. and Leptospira stimsonii sp. nov., two new species of the pathogenic group isolated from environmental sources.</title>
        <authorList>
            <person name="Casanovas-Massana A."/>
            <person name="Hamond C."/>
            <person name="Santos L.A."/>
            <person name="de Oliveira D."/>
            <person name="Hacker K.P."/>
            <person name="Balassiano I."/>
            <person name="Costa F."/>
            <person name="Medeiros M.A."/>
            <person name="Reis M.G."/>
            <person name="Ko A.I."/>
            <person name="Wunder E.A."/>
        </authorList>
    </citation>
    <scope>NUCLEOTIDE SEQUENCE [LARGE SCALE GENOMIC DNA]</scope>
    <source>
        <strain evidence="1 2">B21</strain>
    </source>
</reference>
<name>A0ABX9LXA6_9LEPT</name>
<reference evidence="2" key="1">
    <citation type="submission" date="2018-05" db="EMBL/GenBank/DDBJ databases">
        <title>Leptospira yasudae sp. nov. and Leptospira stimsonii sp. nov., two pathogenic species of the genus Leptospira isolated from environmental sources.</title>
        <authorList>
            <person name="Casanovas-Massana A."/>
            <person name="Hamond C."/>
            <person name="Santos L.A."/>
            <person name="Hacker K.P."/>
            <person name="Balassiano I."/>
            <person name="Medeiros M.A."/>
            <person name="Reis M.G."/>
            <person name="Ko A.I."/>
            <person name="Wunder E.A."/>
        </authorList>
    </citation>
    <scope>NUCLEOTIDE SEQUENCE [LARGE SCALE GENOMIC DNA]</scope>
    <source>
        <strain evidence="2">B21</strain>
    </source>
</reference>
<gene>
    <name evidence="1" type="ORF">DLM77_20960</name>
</gene>
<protein>
    <recommendedName>
        <fullName evidence="3">Restriction endonuclease</fullName>
    </recommendedName>
</protein>